<feature type="signal peptide" evidence="1">
    <location>
        <begin position="1"/>
        <end position="29"/>
    </location>
</feature>
<dbReference type="InterPro" id="IPR003779">
    <property type="entry name" value="CMD-like"/>
</dbReference>
<evidence type="ECO:0000313" key="3">
    <source>
        <dbReference type="EMBL" id="PHZ26442.1"/>
    </source>
</evidence>
<dbReference type="Proteomes" id="UP000229378">
    <property type="component" value="Unassembled WGS sequence"/>
</dbReference>
<name>A0A2G4TZJ7_YERBE</name>
<feature type="chain" id="PRO_5013734140" evidence="1">
    <location>
        <begin position="30"/>
        <end position="143"/>
    </location>
</feature>
<dbReference type="GeneID" id="89597173"/>
<feature type="domain" description="Carboxymuconolactone decarboxylase-like" evidence="2">
    <location>
        <begin position="53"/>
        <end position="137"/>
    </location>
</feature>
<dbReference type="PANTHER" id="PTHR33570:SF9">
    <property type="entry name" value="BLL4600 PROTEIN"/>
    <property type="match status" value="1"/>
</dbReference>
<dbReference type="PANTHER" id="PTHR33570">
    <property type="entry name" value="4-CARBOXYMUCONOLACTONE DECARBOXYLASE FAMILY PROTEIN"/>
    <property type="match status" value="1"/>
</dbReference>
<dbReference type="Pfam" id="PF02627">
    <property type="entry name" value="CMD"/>
    <property type="match status" value="1"/>
</dbReference>
<evidence type="ECO:0000256" key="1">
    <source>
        <dbReference type="SAM" id="SignalP"/>
    </source>
</evidence>
<evidence type="ECO:0000259" key="2">
    <source>
        <dbReference type="Pfam" id="PF02627"/>
    </source>
</evidence>
<comment type="caution">
    <text evidence="3">The sequence shown here is derived from an EMBL/GenBank/DDBJ whole genome shotgun (WGS) entry which is preliminary data.</text>
</comment>
<reference evidence="3 4" key="1">
    <citation type="submission" date="2017-10" db="EMBL/GenBank/DDBJ databases">
        <authorList>
            <person name="Banno H."/>
            <person name="Chua N.-H."/>
        </authorList>
    </citation>
    <scope>NUCLEOTIDE SEQUENCE [LARGE SCALE GENOMIC DNA]</scope>
    <source>
        <strain evidence="3 4">SCPM-O-B-7607</strain>
    </source>
</reference>
<gene>
    <name evidence="3" type="ORF">CS533_16275</name>
</gene>
<dbReference type="InterPro" id="IPR052512">
    <property type="entry name" value="4CMD/NDH-1_regulator"/>
</dbReference>
<dbReference type="SUPFAM" id="SSF69118">
    <property type="entry name" value="AhpD-like"/>
    <property type="match status" value="1"/>
</dbReference>
<proteinExistence type="predicted"/>
<evidence type="ECO:0000313" key="4">
    <source>
        <dbReference type="Proteomes" id="UP000229378"/>
    </source>
</evidence>
<keyword evidence="1" id="KW-0732">Signal</keyword>
<dbReference type="InterPro" id="IPR029032">
    <property type="entry name" value="AhpD-like"/>
</dbReference>
<dbReference type="RefSeq" id="WP_005271983.1">
    <property type="nucleotide sequence ID" value="NZ_CABHPV010000153.1"/>
</dbReference>
<organism evidence="3 4">
    <name type="scientific">Yersinia bercovieri</name>
    <dbReference type="NCBI Taxonomy" id="634"/>
    <lineage>
        <taxon>Bacteria</taxon>
        <taxon>Pseudomonadati</taxon>
        <taxon>Pseudomonadota</taxon>
        <taxon>Gammaproteobacteria</taxon>
        <taxon>Enterobacterales</taxon>
        <taxon>Yersiniaceae</taxon>
        <taxon>Yersinia</taxon>
    </lineage>
</organism>
<dbReference type="AlphaFoldDB" id="A0A2G4TZJ7"/>
<dbReference type="GO" id="GO:0051920">
    <property type="term" value="F:peroxiredoxin activity"/>
    <property type="evidence" value="ECO:0007669"/>
    <property type="project" value="InterPro"/>
</dbReference>
<protein>
    <submittedName>
        <fullName evidence="3">Carboxymuconolactone decarboxylase family protein</fullName>
    </submittedName>
</protein>
<dbReference type="EMBL" id="PEHN01000020">
    <property type="protein sequence ID" value="PHZ26442.1"/>
    <property type="molecule type" value="Genomic_DNA"/>
</dbReference>
<accession>A0A2G4TZJ7</accession>
<sequence length="143" mass="15902">MMKKFIQQCAFCSSIAFSGSIVFALPAYAAQDAEKNQPAQPSRAQQLMGDIAPKMAQLTDDVLYADIWERPQLSKRDRSLVTVSALVAMDRPDQLRSHLRLARQNGVTEEELVETITHLAFYSGWPTAVTAISIAKEVFKEGK</sequence>
<dbReference type="Gene3D" id="1.20.1290.10">
    <property type="entry name" value="AhpD-like"/>
    <property type="match status" value="1"/>
</dbReference>